<evidence type="ECO:0000256" key="1">
    <source>
        <dbReference type="SAM" id="MobiDB-lite"/>
    </source>
</evidence>
<feature type="compositionally biased region" description="Basic residues" evidence="1">
    <location>
        <begin position="193"/>
        <end position="208"/>
    </location>
</feature>
<dbReference type="EMBL" id="BMAW01021878">
    <property type="protein sequence ID" value="GFT75253.1"/>
    <property type="molecule type" value="Genomic_DNA"/>
</dbReference>
<feature type="region of interest" description="Disordered" evidence="1">
    <location>
        <begin position="184"/>
        <end position="219"/>
    </location>
</feature>
<sequence length="239" mass="27033">MSAGSSTRPLATRSRPSRIGTRYVSRGGDCVSGEIHGSRGGRERRERARRPGTQELTTEEIQELQSQQHTEVMQEIGFEESEEEVLRTIFFSEDEGLSVHSPIVDEEEMVICEDRNFLEKATLVDNLRATATRKTTSKEEFQKKCTELINTISPELYDNVLSFLQNASDSSHFLSQANQEAVPKNLNKEPPNKKIKTQRYVSTKKKTSQKASTTFRKPTQEECQSISSSLILTAKTKQE</sequence>
<protein>
    <submittedName>
        <fullName evidence="2">Uncharacterized protein</fullName>
    </submittedName>
</protein>
<evidence type="ECO:0000313" key="2">
    <source>
        <dbReference type="EMBL" id="GFT75253.1"/>
    </source>
</evidence>
<comment type="caution">
    <text evidence="2">The sequence shown here is derived from an EMBL/GenBank/DDBJ whole genome shotgun (WGS) entry which is preliminary data.</text>
</comment>
<name>A0A8X6PPL7_NEPPI</name>
<feature type="compositionally biased region" description="Basic and acidic residues" evidence="1">
    <location>
        <begin position="36"/>
        <end position="46"/>
    </location>
</feature>
<organism evidence="2 3">
    <name type="scientific">Nephila pilipes</name>
    <name type="common">Giant wood spider</name>
    <name type="synonym">Nephila maculata</name>
    <dbReference type="NCBI Taxonomy" id="299642"/>
    <lineage>
        <taxon>Eukaryota</taxon>
        <taxon>Metazoa</taxon>
        <taxon>Ecdysozoa</taxon>
        <taxon>Arthropoda</taxon>
        <taxon>Chelicerata</taxon>
        <taxon>Arachnida</taxon>
        <taxon>Araneae</taxon>
        <taxon>Araneomorphae</taxon>
        <taxon>Entelegynae</taxon>
        <taxon>Araneoidea</taxon>
        <taxon>Nephilidae</taxon>
        <taxon>Nephila</taxon>
    </lineage>
</organism>
<feature type="region of interest" description="Disordered" evidence="1">
    <location>
        <begin position="1"/>
        <end position="53"/>
    </location>
</feature>
<dbReference type="AlphaFoldDB" id="A0A8X6PPL7"/>
<proteinExistence type="predicted"/>
<keyword evidence="3" id="KW-1185">Reference proteome</keyword>
<gene>
    <name evidence="2" type="ORF">NPIL_58841</name>
</gene>
<dbReference type="Proteomes" id="UP000887013">
    <property type="component" value="Unassembled WGS sequence"/>
</dbReference>
<reference evidence="2" key="1">
    <citation type="submission" date="2020-08" db="EMBL/GenBank/DDBJ databases">
        <title>Multicomponent nature underlies the extraordinary mechanical properties of spider dragline silk.</title>
        <authorList>
            <person name="Kono N."/>
            <person name="Nakamura H."/>
            <person name="Mori M."/>
            <person name="Yoshida Y."/>
            <person name="Ohtoshi R."/>
            <person name="Malay A.D."/>
            <person name="Moran D.A.P."/>
            <person name="Tomita M."/>
            <person name="Numata K."/>
            <person name="Arakawa K."/>
        </authorList>
    </citation>
    <scope>NUCLEOTIDE SEQUENCE</scope>
</reference>
<evidence type="ECO:0000313" key="3">
    <source>
        <dbReference type="Proteomes" id="UP000887013"/>
    </source>
</evidence>
<accession>A0A8X6PPL7</accession>